<gene>
    <name evidence="2" type="ORF">G4223_18585</name>
</gene>
<name>A0A7C9QWD2_9PROT</name>
<feature type="region of interest" description="Disordered" evidence="1">
    <location>
        <begin position="28"/>
        <end position="47"/>
    </location>
</feature>
<dbReference type="AlphaFoldDB" id="A0A7C9QWD2"/>
<dbReference type="RefSeq" id="WP_163682823.1">
    <property type="nucleotide sequence ID" value="NZ_JAAIYP010000045.1"/>
</dbReference>
<comment type="caution">
    <text evidence="2">The sequence shown here is derived from an EMBL/GenBank/DDBJ whole genome shotgun (WGS) entry which is preliminary data.</text>
</comment>
<protein>
    <submittedName>
        <fullName evidence="2">Uncharacterized protein</fullName>
    </submittedName>
</protein>
<proteinExistence type="predicted"/>
<evidence type="ECO:0000256" key="1">
    <source>
        <dbReference type="SAM" id="MobiDB-lite"/>
    </source>
</evidence>
<evidence type="ECO:0000313" key="2">
    <source>
        <dbReference type="EMBL" id="NFV82122.1"/>
    </source>
</evidence>
<dbReference type="EMBL" id="JAAIYP010000045">
    <property type="protein sequence ID" value="NFV82122.1"/>
    <property type="molecule type" value="Genomic_DNA"/>
</dbReference>
<dbReference type="Proteomes" id="UP000480684">
    <property type="component" value="Unassembled WGS sequence"/>
</dbReference>
<keyword evidence="3" id="KW-1185">Reference proteome</keyword>
<sequence length="47" mass="5187">MNDENPVLDEPTETSDAKRAMLALVQSLARQQARRDHDSHGGESGHD</sequence>
<accession>A0A7C9QWD2</accession>
<reference evidence="2 3" key="1">
    <citation type="submission" date="2020-02" db="EMBL/GenBank/DDBJ databases">
        <authorList>
            <person name="Dziuba M."/>
            <person name="Kuznetsov B."/>
            <person name="Mardanov A."/>
            <person name="Ravin N."/>
            <person name="Grouzdev D."/>
        </authorList>
    </citation>
    <scope>NUCLEOTIDE SEQUENCE [LARGE SCALE GENOMIC DNA]</scope>
    <source>
        <strain evidence="2 3">SpK</strain>
    </source>
</reference>
<organism evidence="2 3">
    <name type="scientific">Magnetospirillum aberrantis SpK</name>
    <dbReference type="NCBI Taxonomy" id="908842"/>
    <lineage>
        <taxon>Bacteria</taxon>
        <taxon>Pseudomonadati</taxon>
        <taxon>Pseudomonadota</taxon>
        <taxon>Alphaproteobacteria</taxon>
        <taxon>Rhodospirillales</taxon>
        <taxon>Rhodospirillaceae</taxon>
        <taxon>Magnetospirillum</taxon>
    </lineage>
</organism>
<evidence type="ECO:0000313" key="3">
    <source>
        <dbReference type="Proteomes" id="UP000480684"/>
    </source>
</evidence>
<feature type="compositionally biased region" description="Basic and acidic residues" evidence="1">
    <location>
        <begin position="33"/>
        <end position="47"/>
    </location>
</feature>